<evidence type="ECO:0000313" key="8">
    <source>
        <dbReference type="Proteomes" id="UP001595279"/>
    </source>
</evidence>
<dbReference type="Pfam" id="PF01594">
    <property type="entry name" value="AI-2E_transport"/>
    <property type="match status" value="1"/>
</dbReference>
<name>A0ABV7CS93_9BACI</name>
<keyword evidence="3 6" id="KW-0812">Transmembrane</keyword>
<evidence type="ECO:0000256" key="3">
    <source>
        <dbReference type="ARBA" id="ARBA00022692"/>
    </source>
</evidence>
<feature type="transmembrane region" description="Helical" evidence="6">
    <location>
        <begin position="74"/>
        <end position="95"/>
    </location>
</feature>
<evidence type="ECO:0000256" key="4">
    <source>
        <dbReference type="ARBA" id="ARBA00022989"/>
    </source>
</evidence>
<organism evidence="7 8">
    <name type="scientific">Virgibacillus xinjiangensis</name>
    <dbReference type="NCBI Taxonomy" id="393090"/>
    <lineage>
        <taxon>Bacteria</taxon>
        <taxon>Bacillati</taxon>
        <taxon>Bacillota</taxon>
        <taxon>Bacilli</taxon>
        <taxon>Bacillales</taxon>
        <taxon>Bacillaceae</taxon>
        <taxon>Virgibacillus</taxon>
    </lineage>
</organism>
<proteinExistence type="inferred from homology"/>
<accession>A0ABV7CS93</accession>
<dbReference type="RefSeq" id="WP_390267976.1">
    <property type="nucleotide sequence ID" value="NZ_JBHRSA010000004.1"/>
</dbReference>
<feature type="transmembrane region" description="Helical" evidence="6">
    <location>
        <begin position="12"/>
        <end position="34"/>
    </location>
</feature>
<feature type="transmembrane region" description="Helical" evidence="6">
    <location>
        <begin position="160"/>
        <end position="181"/>
    </location>
</feature>
<dbReference type="EMBL" id="JBHRSA010000004">
    <property type="protein sequence ID" value="MFC3039148.1"/>
    <property type="molecule type" value="Genomic_DNA"/>
</dbReference>
<dbReference type="PANTHER" id="PTHR21716">
    <property type="entry name" value="TRANSMEMBRANE PROTEIN"/>
    <property type="match status" value="1"/>
</dbReference>
<feature type="transmembrane region" description="Helical" evidence="6">
    <location>
        <begin position="40"/>
        <end position="62"/>
    </location>
</feature>
<dbReference type="PANTHER" id="PTHR21716:SF15">
    <property type="entry name" value="TRANSPORT PROTEIN YRRI-RELATED"/>
    <property type="match status" value="1"/>
</dbReference>
<comment type="subcellular location">
    <subcellularLocation>
        <location evidence="1">Membrane</location>
        <topology evidence="1">Multi-pass membrane protein</topology>
    </subcellularLocation>
</comment>
<comment type="caution">
    <text evidence="7">The sequence shown here is derived from an EMBL/GenBank/DDBJ whole genome shotgun (WGS) entry which is preliminary data.</text>
</comment>
<gene>
    <name evidence="7" type="ORF">ACFOGI_02640</name>
</gene>
<reference evidence="8" key="1">
    <citation type="journal article" date="2019" name="Int. J. Syst. Evol. Microbiol.">
        <title>The Global Catalogue of Microorganisms (GCM) 10K type strain sequencing project: providing services to taxonomists for standard genome sequencing and annotation.</title>
        <authorList>
            <consortium name="The Broad Institute Genomics Platform"/>
            <consortium name="The Broad Institute Genome Sequencing Center for Infectious Disease"/>
            <person name="Wu L."/>
            <person name="Ma J."/>
        </authorList>
    </citation>
    <scope>NUCLEOTIDE SEQUENCE [LARGE SCALE GENOMIC DNA]</scope>
    <source>
        <strain evidence="8">KCTC 13128</strain>
    </source>
</reference>
<evidence type="ECO:0000256" key="5">
    <source>
        <dbReference type="ARBA" id="ARBA00023136"/>
    </source>
</evidence>
<feature type="transmembrane region" description="Helical" evidence="6">
    <location>
        <begin position="271"/>
        <end position="294"/>
    </location>
</feature>
<comment type="similarity">
    <text evidence="2">Belongs to the autoinducer-2 exporter (AI-2E) (TC 2.A.86) family.</text>
</comment>
<evidence type="ECO:0000256" key="2">
    <source>
        <dbReference type="ARBA" id="ARBA00009773"/>
    </source>
</evidence>
<evidence type="ECO:0000256" key="1">
    <source>
        <dbReference type="ARBA" id="ARBA00004141"/>
    </source>
</evidence>
<dbReference type="InterPro" id="IPR002549">
    <property type="entry name" value="AI-2E-like"/>
</dbReference>
<protein>
    <submittedName>
        <fullName evidence="7">AI-2E family transporter</fullName>
    </submittedName>
</protein>
<sequence>MFRNRKALSFLYWLIIGILVFLFIFLLFQLFPFYAAVFSFVIKLLAPFLVSCLLAYLLYPIVQKLHQWEIPRSAAILLIYILFFGGTSYAIYQVYPAVVHQLQDLNRQLPVFIDMYQELVYQLYEYTSFLPETVHDKMDQWVARVETGVENLLDKLVGGFAKIFEMVVFLTVIPVLVFYFLKDYRTISGFFIKLLPKKYRPQISRMAHAIDESLGNYIRGQLLVCLFVGLASWIAFQFLGLKYALLLAIFMGITNIIPYFGPIIGAVPAVAIALTMSSHLVIFVLLAVFIVQVIEGNLLSPYIVGKSIDIHPVAIIFILLLGGQLFGIAGMIIAVPALTIGKVVIRHLIALRAYD</sequence>
<feature type="transmembrane region" description="Helical" evidence="6">
    <location>
        <begin position="222"/>
        <end position="239"/>
    </location>
</feature>
<keyword evidence="5 6" id="KW-0472">Membrane</keyword>
<evidence type="ECO:0000256" key="6">
    <source>
        <dbReference type="SAM" id="Phobius"/>
    </source>
</evidence>
<evidence type="ECO:0000313" key="7">
    <source>
        <dbReference type="EMBL" id="MFC3039148.1"/>
    </source>
</evidence>
<keyword evidence="8" id="KW-1185">Reference proteome</keyword>
<feature type="transmembrane region" description="Helical" evidence="6">
    <location>
        <begin position="314"/>
        <end position="338"/>
    </location>
</feature>
<feature type="transmembrane region" description="Helical" evidence="6">
    <location>
        <begin position="245"/>
        <end position="264"/>
    </location>
</feature>
<dbReference type="Proteomes" id="UP001595279">
    <property type="component" value="Unassembled WGS sequence"/>
</dbReference>
<keyword evidence="4 6" id="KW-1133">Transmembrane helix</keyword>